<proteinExistence type="predicted"/>
<dbReference type="PANTHER" id="PTHR30086:SF20">
    <property type="entry name" value="ARGININE EXPORTER PROTEIN ARGO-RELATED"/>
    <property type="match status" value="1"/>
</dbReference>
<feature type="transmembrane region" description="Helical" evidence="6">
    <location>
        <begin position="47"/>
        <end position="72"/>
    </location>
</feature>
<sequence length="212" mass="23260">MDLAAMTTILIPYLIAITLLTLTPGLDTTLIIRTATLEGKSKAFQAALGISLGCIAWGVIAACGLGALLMASDLAFNLLKWMGAAYLAWLGLNMILKPRSQLADIQENNPNRSTSENWFVKGFFGNLLNPKVGIFYISFLPQFIPAQASAITWVMGLVMIHVVIGVLWSSLLIMAMQPLSRYLKQSKFVKYMDRITGSIFVLFALKLALSKR</sequence>
<comment type="subcellular location">
    <subcellularLocation>
        <location evidence="1">Cell membrane</location>
        <topology evidence="1">Multi-pass membrane protein</topology>
    </subcellularLocation>
</comment>
<feature type="transmembrane region" description="Helical" evidence="6">
    <location>
        <begin position="78"/>
        <end position="96"/>
    </location>
</feature>
<dbReference type="AlphaFoldDB" id="A0A2L1VDL1"/>
<evidence type="ECO:0000256" key="6">
    <source>
        <dbReference type="SAM" id="Phobius"/>
    </source>
</evidence>
<evidence type="ECO:0000256" key="4">
    <source>
        <dbReference type="ARBA" id="ARBA00022989"/>
    </source>
</evidence>
<protein>
    <submittedName>
        <fullName evidence="7">LysE family translocator</fullName>
    </submittedName>
</protein>
<dbReference type="Proteomes" id="UP000237921">
    <property type="component" value="Chromosome"/>
</dbReference>
<evidence type="ECO:0000256" key="5">
    <source>
        <dbReference type="ARBA" id="ARBA00023136"/>
    </source>
</evidence>
<accession>A0A2L1VDL1</accession>
<dbReference type="PANTHER" id="PTHR30086">
    <property type="entry name" value="ARGININE EXPORTER PROTEIN ARGO"/>
    <property type="match status" value="1"/>
</dbReference>
<feature type="transmembrane region" description="Helical" evidence="6">
    <location>
        <begin position="151"/>
        <end position="176"/>
    </location>
</feature>
<evidence type="ECO:0000313" key="7">
    <source>
        <dbReference type="EMBL" id="AVF43352.1"/>
    </source>
</evidence>
<dbReference type="Pfam" id="PF01810">
    <property type="entry name" value="LysE"/>
    <property type="match status" value="1"/>
</dbReference>
<evidence type="ECO:0000256" key="3">
    <source>
        <dbReference type="ARBA" id="ARBA00022692"/>
    </source>
</evidence>
<evidence type="ECO:0000256" key="1">
    <source>
        <dbReference type="ARBA" id="ARBA00004651"/>
    </source>
</evidence>
<dbReference type="InterPro" id="IPR001123">
    <property type="entry name" value="LeuE-type"/>
</dbReference>
<keyword evidence="3 6" id="KW-0812">Transmembrane</keyword>
<evidence type="ECO:0000256" key="2">
    <source>
        <dbReference type="ARBA" id="ARBA00022475"/>
    </source>
</evidence>
<organism evidence="7 8">
    <name type="scientific">Acinetobacter nosocomialis</name>
    <dbReference type="NCBI Taxonomy" id="106654"/>
    <lineage>
        <taxon>Bacteria</taxon>
        <taxon>Pseudomonadati</taxon>
        <taxon>Pseudomonadota</taxon>
        <taxon>Gammaproteobacteria</taxon>
        <taxon>Moraxellales</taxon>
        <taxon>Moraxellaceae</taxon>
        <taxon>Acinetobacter</taxon>
        <taxon>Acinetobacter calcoaceticus/baumannii complex</taxon>
    </lineage>
</organism>
<feature type="transmembrane region" description="Helical" evidence="6">
    <location>
        <begin position="6"/>
        <end position="26"/>
    </location>
</feature>
<evidence type="ECO:0000313" key="8">
    <source>
        <dbReference type="Proteomes" id="UP000237921"/>
    </source>
</evidence>
<keyword evidence="2" id="KW-1003">Cell membrane</keyword>
<name>A0A2L1VDL1_ACINO</name>
<gene>
    <name evidence="7" type="ORF">AL533_02585</name>
</gene>
<dbReference type="GO" id="GO:0015171">
    <property type="term" value="F:amino acid transmembrane transporter activity"/>
    <property type="evidence" value="ECO:0007669"/>
    <property type="project" value="TreeGrafter"/>
</dbReference>
<keyword evidence="4 6" id="KW-1133">Transmembrane helix</keyword>
<reference evidence="8" key="1">
    <citation type="submission" date="2017-12" db="EMBL/GenBank/DDBJ databases">
        <title>FDA dAtabase for Regulatory Grade micrObial Sequences (FDA-ARGOS): Supporting development and validation of Infectious Disease Dx tests.</title>
        <authorList>
            <person name="Hoffmann M."/>
            <person name="Allard M."/>
            <person name="Evans P."/>
            <person name="Brown E."/>
            <person name="Tallon L."/>
            <person name="Sadzewicz L."/>
            <person name="Sengamalay N."/>
            <person name="Ott S."/>
            <person name="Godinez A."/>
            <person name="Nagaraj S."/>
            <person name="Vavikolanu K."/>
            <person name="Aluvathingal J."/>
            <person name="Nadendla S."/>
            <person name="Sichtig H."/>
        </authorList>
    </citation>
    <scope>NUCLEOTIDE SEQUENCE [LARGE SCALE GENOMIC DNA]</scope>
    <source>
        <strain evidence="8">FDAARGOS_129</strain>
    </source>
</reference>
<dbReference type="GO" id="GO:0005886">
    <property type="term" value="C:plasma membrane"/>
    <property type="evidence" value="ECO:0007669"/>
    <property type="project" value="UniProtKB-SubCell"/>
</dbReference>
<feature type="transmembrane region" description="Helical" evidence="6">
    <location>
        <begin position="117"/>
        <end position="139"/>
    </location>
</feature>
<keyword evidence="5 6" id="KW-0472">Membrane</keyword>
<dbReference type="EMBL" id="CP014019">
    <property type="protein sequence ID" value="AVF43352.1"/>
    <property type="molecule type" value="Genomic_DNA"/>
</dbReference>
<dbReference type="PIRSF" id="PIRSF006324">
    <property type="entry name" value="LeuE"/>
    <property type="match status" value="1"/>
</dbReference>